<evidence type="ECO:0000313" key="2">
    <source>
        <dbReference type="Proteomes" id="UP000624703"/>
    </source>
</evidence>
<evidence type="ECO:0000313" key="1">
    <source>
        <dbReference type="EMBL" id="MBK1791110.1"/>
    </source>
</evidence>
<proteinExistence type="predicted"/>
<dbReference type="EMBL" id="JAENIM010000039">
    <property type="protein sequence ID" value="MBK1791110.1"/>
    <property type="molecule type" value="Genomic_DNA"/>
</dbReference>
<dbReference type="AlphaFoldDB" id="A0A8J7SL04"/>
<keyword evidence="2" id="KW-1185">Reference proteome</keyword>
<dbReference type="RefSeq" id="WP_200311124.1">
    <property type="nucleotide sequence ID" value="NZ_JAENIM010000039.1"/>
</dbReference>
<gene>
    <name evidence="1" type="ORF">JIN82_08095</name>
</gene>
<organism evidence="1 2">
    <name type="scientific">Persicirhabdus sediminis</name>
    <dbReference type="NCBI Taxonomy" id="454144"/>
    <lineage>
        <taxon>Bacteria</taxon>
        <taxon>Pseudomonadati</taxon>
        <taxon>Verrucomicrobiota</taxon>
        <taxon>Verrucomicrobiia</taxon>
        <taxon>Verrucomicrobiales</taxon>
        <taxon>Verrucomicrobiaceae</taxon>
        <taxon>Persicirhabdus</taxon>
    </lineage>
</organism>
<dbReference type="Proteomes" id="UP000624703">
    <property type="component" value="Unassembled WGS sequence"/>
</dbReference>
<comment type="caution">
    <text evidence="1">The sequence shown here is derived from an EMBL/GenBank/DDBJ whole genome shotgun (WGS) entry which is preliminary data.</text>
</comment>
<protein>
    <submittedName>
        <fullName evidence="1">Uncharacterized protein</fullName>
    </submittedName>
</protein>
<accession>A0A8J7SL04</accession>
<reference evidence="1" key="1">
    <citation type="submission" date="2021-01" db="EMBL/GenBank/DDBJ databases">
        <title>Modified the classification status of verrucomicrobia.</title>
        <authorList>
            <person name="Feng X."/>
        </authorList>
    </citation>
    <scope>NUCLEOTIDE SEQUENCE</scope>
    <source>
        <strain evidence="1">_KCTC 22039</strain>
    </source>
</reference>
<sequence>MNMNTQPHNDHSRAAHRLAGVAALASLVLVSCGASPQSASGQQAVLDEPAFIDSHGLPVASINEKRRENYTEQEMQRARHGRSIYEQPLNEHKWLPPNGSSMNRVDEIFTEDQGGFRGSAGMTMGYSR</sequence>
<name>A0A8J7SL04_9BACT</name>